<accession>A0A1G6IM08</accession>
<reference evidence="2" key="1">
    <citation type="submission" date="2016-09" db="EMBL/GenBank/DDBJ databases">
        <authorList>
            <person name="Varghese N."/>
            <person name="Submissions S."/>
        </authorList>
    </citation>
    <scope>NUCLEOTIDE SEQUENCE [LARGE SCALE GENOMIC DNA]</scope>
    <source>
        <strain evidence="2">25nlg</strain>
    </source>
</reference>
<dbReference type="STRING" id="1464122.SAMN05421737_10589"/>
<dbReference type="Proteomes" id="UP000242662">
    <property type="component" value="Unassembled WGS sequence"/>
</dbReference>
<dbReference type="RefSeq" id="WP_090775451.1">
    <property type="nucleotide sequence ID" value="NZ_FMYM01000005.1"/>
</dbReference>
<name>A0A1G6IM08_9BACI</name>
<evidence type="ECO:0000313" key="2">
    <source>
        <dbReference type="Proteomes" id="UP000242662"/>
    </source>
</evidence>
<proteinExistence type="predicted"/>
<keyword evidence="2" id="KW-1185">Reference proteome</keyword>
<dbReference type="EMBL" id="FMYM01000005">
    <property type="protein sequence ID" value="SDC06786.1"/>
    <property type="molecule type" value="Genomic_DNA"/>
</dbReference>
<dbReference type="AlphaFoldDB" id="A0A1G6IM08"/>
<organism evidence="1 2">
    <name type="scientific">Shouchella lonarensis</name>
    <dbReference type="NCBI Taxonomy" id="1464122"/>
    <lineage>
        <taxon>Bacteria</taxon>
        <taxon>Bacillati</taxon>
        <taxon>Bacillota</taxon>
        <taxon>Bacilli</taxon>
        <taxon>Bacillales</taxon>
        <taxon>Bacillaceae</taxon>
        <taxon>Shouchella</taxon>
    </lineage>
</organism>
<gene>
    <name evidence="1" type="ORF">SAMN05421737_10589</name>
</gene>
<evidence type="ECO:0000313" key="1">
    <source>
        <dbReference type="EMBL" id="SDC06786.1"/>
    </source>
</evidence>
<protein>
    <submittedName>
        <fullName evidence="1">Uncharacterized protein</fullName>
    </submittedName>
</protein>
<sequence length="94" mass="10936">MDSKPKYDYDPEKAIEKLETAYKQFDEMIKLDMFTPHMVESAKEAGIEPPRVLLDIDAMAAEFNHDVVNFVENAKIKIRAKQKELREYLANESD</sequence>